<gene>
    <name evidence="3" type="ORF">SAMN04488563_7003</name>
</gene>
<reference evidence="4" key="1">
    <citation type="submission" date="2016-10" db="EMBL/GenBank/DDBJ databases">
        <authorList>
            <person name="Varghese N."/>
            <person name="Submissions S."/>
        </authorList>
    </citation>
    <scope>NUCLEOTIDE SEQUENCE [LARGE SCALE GENOMIC DNA]</scope>
    <source>
        <strain evidence="4">DSM 45079</strain>
    </source>
</reference>
<dbReference type="AlphaFoldDB" id="A0A1H2M344"/>
<keyword evidence="2" id="KW-0812">Transmembrane</keyword>
<evidence type="ECO:0000313" key="4">
    <source>
        <dbReference type="Proteomes" id="UP000182977"/>
    </source>
</evidence>
<accession>A0A1H2M344</accession>
<evidence type="ECO:0000256" key="2">
    <source>
        <dbReference type="SAM" id="Phobius"/>
    </source>
</evidence>
<keyword evidence="4" id="KW-1185">Reference proteome</keyword>
<dbReference type="RefSeq" id="WP_083421464.1">
    <property type="nucleotide sequence ID" value="NZ_LT629791.1"/>
</dbReference>
<sequence length="419" mass="42933">MASNLDDVASELERSPLYVHPDAVGELNDEGVTFDDAAQSDARSAIEGASSTFFVAVLPTAMADPGVAGQLNQQLGEGTYLVVFGDQRLSAGSTAFTDADQMATQQLGNSPDNLGEGISSFVDTAEQTISGQGSGGDGGASSGSGDGGGAGGGLLPLAILAAAGGGGFLLYRRNKRSKERAQLQQVRGALEEDITKYGERLSELDLDLRQDSKVPIEARNEYGRALDLYENAKTFADRAERPTDLKPVTHALEEGRWLLACVDARAKGEPLPARRLPCFFDPGHGPSVEDIEWAPAGGAPRTVPACAADAFRVRNGEDPETRMVPVGDDGERRPYYDAGPAYGGWAGGYFGGLLPGMLIGTMLGSAMSSPVYIDGGGGDGGGGFDGGGGDWGGGGFDGGGGDWGGGGFDGGGGDFGGFE</sequence>
<name>A0A1H2M344_9ACTN</name>
<keyword evidence="2" id="KW-1133">Transmembrane helix</keyword>
<feature type="compositionally biased region" description="Gly residues" evidence="1">
    <location>
        <begin position="132"/>
        <end position="147"/>
    </location>
</feature>
<feature type="region of interest" description="Disordered" evidence="1">
    <location>
        <begin position="128"/>
        <end position="147"/>
    </location>
</feature>
<protein>
    <submittedName>
        <fullName evidence="3">Uncharacterized protein</fullName>
    </submittedName>
</protein>
<dbReference type="STRING" id="419479.SAMN04488563_7003"/>
<dbReference type="EMBL" id="LT629791">
    <property type="protein sequence ID" value="SDU87554.1"/>
    <property type="molecule type" value="Genomic_DNA"/>
</dbReference>
<keyword evidence="2" id="KW-0472">Membrane</keyword>
<evidence type="ECO:0000313" key="3">
    <source>
        <dbReference type="EMBL" id="SDU87554.1"/>
    </source>
</evidence>
<feature type="region of interest" description="Disordered" evidence="1">
    <location>
        <begin position="391"/>
        <end position="419"/>
    </location>
</feature>
<dbReference type="Proteomes" id="UP000182977">
    <property type="component" value="Chromosome I"/>
</dbReference>
<proteinExistence type="predicted"/>
<organism evidence="3 4">
    <name type="scientific">Jiangella alkaliphila</name>
    <dbReference type="NCBI Taxonomy" id="419479"/>
    <lineage>
        <taxon>Bacteria</taxon>
        <taxon>Bacillati</taxon>
        <taxon>Actinomycetota</taxon>
        <taxon>Actinomycetes</taxon>
        <taxon>Jiangellales</taxon>
        <taxon>Jiangellaceae</taxon>
        <taxon>Jiangella</taxon>
    </lineage>
</organism>
<feature type="transmembrane region" description="Helical" evidence="2">
    <location>
        <begin position="150"/>
        <end position="171"/>
    </location>
</feature>
<evidence type="ECO:0000256" key="1">
    <source>
        <dbReference type="SAM" id="MobiDB-lite"/>
    </source>
</evidence>